<keyword evidence="2" id="KW-0472">Membrane</keyword>
<keyword evidence="6" id="KW-1185">Reference proteome</keyword>
<evidence type="ECO:0000259" key="4">
    <source>
        <dbReference type="Pfam" id="PF12937"/>
    </source>
</evidence>
<evidence type="ECO:0000259" key="3">
    <source>
        <dbReference type="Pfam" id="PF03478"/>
    </source>
</evidence>
<feature type="transmembrane region" description="Helical" evidence="2">
    <location>
        <begin position="329"/>
        <end position="347"/>
    </location>
</feature>
<accession>A0AAD8RUI9</accession>
<keyword evidence="2" id="KW-1133">Transmembrane helix</keyword>
<feature type="region of interest" description="Disordered" evidence="1">
    <location>
        <begin position="1"/>
        <end position="23"/>
    </location>
</feature>
<feature type="domain" description="F-box" evidence="4">
    <location>
        <begin position="26"/>
        <end position="62"/>
    </location>
</feature>
<evidence type="ECO:0000256" key="1">
    <source>
        <dbReference type="SAM" id="MobiDB-lite"/>
    </source>
</evidence>
<dbReference type="Pfam" id="PF03478">
    <property type="entry name" value="Beta-prop_KIB1-4"/>
    <property type="match status" value="1"/>
</dbReference>
<dbReference type="InterPro" id="IPR036047">
    <property type="entry name" value="F-box-like_dom_sf"/>
</dbReference>
<gene>
    <name evidence="5" type="ORF">QYE76_006338</name>
</gene>
<proteinExistence type="predicted"/>
<protein>
    <recommendedName>
        <fullName evidence="7">F-box domain-containing protein</fullName>
    </recommendedName>
</protein>
<comment type="caution">
    <text evidence="5">The sequence shown here is derived from an EMBL/GenBank/DDBJ whole genome shotgun (WGS) entry which is preliminary data.</text>
</comment>
<feature type="domain" description="KIB1-4 beta-propeller" evidence="3">
    <location>
        <begin position="87"/>
        <end position="330"/>
    </location>
</feature>
<dbReference type="Gene3D" id="1.20.1280.50">
    <property type="match status" value="1"/>
</dbReference>
<dbReference type="Proteomes" id="UP001231189">
    <property type="component" value="Unassembled WGS sequence"/>
</dbReference>
<dbReference type="SUPFAM" id="SSF81383">
    <property type="entry name" value="F-box domain"/>
    <property type="match status" value="1"/>
</dbReference>
<dbReference type="Pfam" id="PF12937">
    <property type="entry name" value="F-box-like"/>
    <property type="match status" value="1"/>
</dbReference>
<organism evidence="5 6">
    <name type="scientific">Lolium multiflorum</name>
    <name type="common">Italian ryegrass</name>
    <name type="synonym">Lolium perenne subsp. multiflorum</name>
    <dbReference type="NCBI Taxonomy" id="4521"/>
    <lineage>
        <taxon>Eukaryota</taxon>
        <taxon>Viridiplantae</taxon>
        <taxon>Streptophyta</taxon>
        <taxon>Embryophyta</taxon>
        <taxon>Tracheophyta</taxon>
        <taxon>Spermatophyta</taxon>
        <taxon>Magnoliopsida</taxon>
        <taxon>Liliopsida</taxon>
        <taxon>Poales</taxon>
        <taxon>Poaceae</taxon>
        <taxon>BOP clade</taxon>
        <taxon>Pooideae</taxon>
        <taxon>Poodae</taxon>
        <taxon>Poeae</taxon>
        <taxon>Poeae Chloroplast Group 2 (Poeae type)</taxon>
        <taxon>Loliodinae</taxon>
        <taxon>Loliinae</taxon>
        <taxon>Lolium</taxon>
    </lineage>
</organism>
<evidence type="ECO:0008006" key="7">
    <source>
        <dbReference type="Google" id="ProtNLM"/>
    </source>
</evidence>
<dbReference type="PANTHER" id="PTHR33110:SF79">
    <property type="entry name" value="OS12G0155900 PROTEIN"/>
    <property type="match status" value="1"/>
</dbReference>
<dbReference type="PANTHER" id="PTHR33110">
    <property type="entry name" value="F-BOX/KELCH-REPEAT PROTEIN-RELATED"/>
    <property type="match status" value="1"/>
</dbReference>
<keyword evidence="2" id="KW-0812">Transmembrane</keyword>
<name>A0AAD8RUI9_LOLMU</name>
<dbReference type="InterPro" id="IPR001810">
    <property type="entry name" value="F-box_dom"/>
</dbReference>
<evidence type="ECO:0000256" key="2">
    <source>
        <dbReference type="SAM" id="Phobius"/>
    </source>
</evidence>
<sequence>MGGRQRKASAPVTPPPPEASSWSSLWSDLPVDLAGLVLRRLPSLADRVRFGSVCRHWRHAARQQARVLPPALPWTITSSTGKAQTIPDGEVHRLCPGKLAQCACSSESWLLMIGKASRHDTTESLNFLKNPLSGAIVILPDPGSLLRHGAGLYSVTKFIVCRGDLIVASTRDNIPSYQDPLMACSPGTSPSWSTSTQGAGADGSCYQDIAFHDGSIYAMAEQGDLYVHRVSEDDGLGVVLSSAKLVIKGGAGDTRWLGVSRFLVVSRSGRLLMVKLNHRHGNIYHEDGISAFEVFEADLQMSRWSRLSSIGDQVLFVSQRCSKAIPDSLYLMTMAMIICVVTVYISWTMQSMIRKSVALELLVVVCTT</sequence>
<dbReference type="EMBL" id="JAUUTY010000005">
    <property type="protein sequence ID" value="KAK1632023.1"/>
    <property type="molecule type" value="Genomic_DNA"/>
</dbReference>
<evidence type="ECO:0000313" key="6">
    <source>
        <dbReference type="Proteomes" id="UP001231189"/>
    </source>
</evidence>
<dbReference type="AlphaFoldDB" id="A0AAD8RUI9"/>
<dbReference type="InterPro" id="IPR005174">
    <property type="entry name" value="KIB1-4_b-propeller"/>
</dbReference>
<evidence type="ECO:0000313" key="5">
    <source>
        <dbReference type="EMBL" id="KAK1632023.1"/>
    </source>
</evidence>
<reference evidence="5" key="1">
    <citation type="submission" date="2023-07" db="EMBL/GenBank/DDBJ databases">
        <title>A chromosome-level genome assembly of Lolium multiflorum.</title>
        <authorList>
            <person name="Chen Y."/>
            <person name="Copetti D."/>
            <person name="Kolliker R."/>
            <person name="Studer B."/>
        </authorList>
    </citation>
    <scope>NUCLEOTIDE SEQUENCE</scope>
    <source>
        <strain evidence="5">02402/16</strain>
        <tissue evidence="5">Leaf</tissue>
    </source>
</reference>